<feature type="transmembrane region" description="Helical" evidence="7">
    <location>
        <begin position="49"/>
        <end position="72"/>
    </location>
</feature>
<keyword evidence="3 7" id="KW-0812">Transmembrane</keyword>
<dbReference type="PANTHER" id="PTHR42770:SF16">
    <property type="entry name" value="AMINO ACID PERMEASE"/>
    <property type="match status" value="1"/>
</dbReference>
<evidence type="ECO:0000256" key="4">
    <source>
        <dbReference type="ARBA" id="ARBA00022989"/>
    </source>
</evidence>
<accession>A0ABT4ATH1</accession>
<feature type="transmembrane region" description="Helical" evidence="7">
    <location>
        <begin position="21"/>
        <end position="43"/>
    </location>
</feature>
<feature type="transmembrane region" description="Helical" evidence="7">
    <location>
        <begin position="135"/>
        <end position="152"/>
    </location>
</feature>
<feature type="compositionally biased region" description="Basic and acidic residues" evidence="6">
    <location>
        <begin position="517"/>
        <end position="551"/>
    </location>
</feature>
<feature type="transmembrane region" description="Helical" evidence="7">
    <location>
        <begin position="285"/>
        <end position="308"/>
    </location>
</feature>
<dbReference type="InterPro" id="IPR050367">
    <property type="entry name" value="APC_superfamily"/>
</dbReference>
<feature type="transmembrane region" description="Helical" evidence="7">
    <location>
        <begin position="404"/>
        <end position="425"/>
    </location>
</feature>
<feature type="transmembrane region" description="Helical" evidence="7">
    <location>
        <begin position="440"/>
        <end position="462"/>
    </location>
</feature>
<feature type="compositionally biased region" description="Basic and acidic residues" evidence="6">
    <location>
        <begin position="587"/>
        <end position="599"/>
    </location>
</feature>
<dbReference type="EMBL" id="JAPNTZ010000002">
    <property type="protein sequence ID" value="MCY1137542.1"/>
    <property type="molecule type" value="Genomic_DNA"/>
</dbReference>
<feature type="transmembrane region" description="Helical" evidence="7">
    <location>
        <begin position="93"/>
        <end position="115"/>
    </location>
</feature>
<gene>
    <name evidence="8" type="ORF">OWR29_05980</name>
</gene>
<keyword evidence="4 7" id="KW-1133">Transmembrane helix</keyword>
<keyword evidence="2" id="KW-1003">Cell membrane</keyword>
<feature type="compositionally biased region" description="Basic and acidic residues" evidence="6">
    <location>
        <begin position="570"/>
        <end position="579"/>
    </location>
</feature>
<name>A0ABT4ATH1_9ACTN</name>
<keyword evidence="9" id="KW-1185">Reference proteome</keyword>
<feature type="transmembrane region" description="Helical" evidence="7">
    <location>
        <begin position="201"/>
        <end position="224"/>
    </location>
</feature>
<organism evidence="8 9">
    <name type="scientific">Paractinoplanes pyxinae</name>
    <dbReference type="NCBI Taxonomy" id="2997416"/>
    <lineage>
        <taxon>Bacteria</taxon>
        <taxon>Bacillati</taxon>
        <taxon>Actinomycetota</taxon>
        <taxon>Actinomycetes</taxon>
        <taxon>Micromonosporales</taxon>
        <taxon>Micromonosporaceae</taxon>
        <taxon>Paractinoplanes</taxon>
    </lineage>
</organism>
<evidence type="ECO:0000313" key="9">
    <source>
        <dbReference type="Proteomes" id="UP001151002"/>
    </source>
</evidence>
<feature type="compositionally biased region" description="Basic and acidic residues" evidence="6">
    <location>
        <begin position="492"/>
        <end position="510"/>
    </location>
</feature>
<evidence type="ECO:0000256" key="1">
    <source>
        <dbReference type="ARBA" id="ARBA00004651"/>
    </source>
</evidence>
<evidence type="ECO:0000256" key="5">
    <source>
        <dbReference type="ARBA" id="ARBA00023136"/>
    </source>
</evidence>
<dbReference type="RefSeq" id="WP_267561487.1">
    <property type="nucleotide sequence ID" value="NZ_JAPNTZ010000002.1"/>
</dbReference>
<feature type="region of interest" description="Disordered" evidence="6">
    <location>
        <begin position="483"/>
        <end position="627"/>
    </location>
</feature>
<protein>
    <submittedName>
        <fullName evidence="8">Amino acid permease</fullName>
    </submittedName>
</protein>
<dbReference type="InterPro" id="IPR002293">
    <property type="entry name" value="AA/rel_permease1"/>
</dbReference>
<dbReference type="Gene3D" id="1.20.1740.10">
    <property type="entry name" value="Amino acid/polyamine transporter I"/>
    <property type="match status" value="1"/>
</dbReference>
<evidence type="ECO:0000256" key="6">
    <source>
        <dbReference type="SAM" id="MobiDB-lite"/>
    </source>
</evidence>
<sequence length="627" mass="64563">MGTPPEPSHTLAPGRLGAAAVTFFALAATAPIAVLITVVPAAYATGGGALVPLSFVALGVILVLFSAGYAAMANRAPFAGAMYTYVARGLGRPAGAGAAWLALACYQAIQLGLYGLVGAAAAPLLRSWFDVTADWWLVAAGCWLVVALCGTIRAEIAGGLVALLVLVEVAVAAGFATANVLDPAGGQLVADSVLPSTVDLPALGLLLAVGVLAFAGFETTGPYAEEAIRPRRDPGLATYATVAVFAIVLAGASWSLSAAAGPDRITDLSRSRGSELLFELAGARLAPWAVTLGRLVLLTALIAAILALHQTMSRYLFALGRERVLPAGLGRTSRRTHAPRAASLTQTAVTALFLAAAATNVADAPVTGRRLMIAGGLGLLVLLILTSLAALLHLNRVPNGEDAFTRFVAPVLSTVALGAVAYLAFRDLALLLGVPGGSALRWIVPAGLAVVAGLGVLHALVLRGARPVIYAGIGQGGVPVVITPVAPPAPRRPLDERRPLPERRPSDEHGLSSADPGLERPPGEPGRSPDEPGRSPDELGWLRDEPGRSPDELGPLLDEPGRSPGGPGRSPDELERSLNEPDLSPDEPGRSLDEPDRPGGPEQPSAQPGPRRPPREPGAHRPERVQR</sequence>
<feature type="transmembrane region" description="Helical" evidence="7">
    <location>
        <begin position="341"/>
        <end position="359"/>
    </location>
</feature>
<proteinExistence type="predicted"/>
<keyword evidence="5 7" id="KW-0472">Membrane</keyword>
<evidence type="ECO:0000256" key="2">
    <source>
        <dbReference type="ARBA" id="ARBA00022475"/>
    </source>
</evidence>
<comment type="caution">
    <text evidence="8">The sequence shown here is derived from an EMBL/GenBank/DDBJ whole genome shotgun (WGS) entry which is preliminary data.</text>
</comment>
<dbReference type="PANTHER" id="PTHR42770">
    <property type="entry name" value="AMINO ACID TRANSPORTER-RELATED"/>
    <property type="match status" value="1"/>
</dbReference>
<feature type="transmembrane region" description="Helical" evidence="7">
    <location>
        <begin position="159"/>
        <end position="181"/>
    </location>
</feature>
<dbReference type="Pfam" id="PF13520">
    <property type="entry name" value="AA_permease_2"/>
    <property type="match status" value="1"/>
</dbReference>
<evidence type="ECO:0000256" key="7">
    <source>
        <dbReference type="SAM" id="Phobius"/>
    </source>
</evidence>
<feature type="transmembrane region" description="Helical" evidence="7">
    <location>
        <begin position="236"/>
        <end position="256"/>
    </location>
</feature>
<reference evidence="8" key="1">
    <citation type="submission" date="2022-11" db="EMBL/GenBank/DDBJ databases">
        <authorList>
            <person name="Somphong A."/>
            <person name="Phongsopitanun W."/>
        </authorList>
    </citation>
    <scope>NUCLEOTIDE SEQUENCE</scope>
    <source>
        <strain evidence="8">Pm04-4</strain>
    </source>
</reference>
<feature type="transmembrane region" description="Helical" evidence="7">
    <location>
        <begin position="371"/>
        <end position="392"/>
    </location>
</feature>
<evidence type="ECO:0000313" key="8">
    <source>
        <dbReference type="EMBL" id="MCY1137542.1"/>
    </source>
</evidence>
<evidence type="ECO:0000256" key="3">
    <source>
        <dbReference type="ARBA" id="ARBA00022692"/>
    </source>
</evidence>
<feature type="compositionally biased region" description="Basic and acidic residues" evidence="6">
    <location>
        <begin position="613"/>
        <end position="627"/>
    </location>
</feature>
<comment type="subcellular location">
    <subcellularLocation>
        <location evidence="1">Cell membrane</location>
        <topology evidence="1">Multi-pass membrane protein</topology>
    </subcellularLocation>
</comment>
<dbReference type="Proteomes" id="UP001151002">
    <property type="component" value="Unassembled WGS sequence"/>
</dbReference>